<comment type="caution">
    <text evidence="1">The sequence shown here is derived from an EMBL/GenBank/DDBJ whole genome shotgun (WGS) entry which is preliminary data.</text>
</comment>
<name>A0A9W6Y9S3_9STRA</name>
<accession>A0A9W6Y9S3</accession>
<keyword evidence="2" id="KW-1185">Reference proteome</keyword>
<organism evidence="1 2">
    <name type="scientific">Phytophthora fragariaefolia</name>
    <dbReference type="NCBI Taxonomy" id="1490495"/>
    <lineage>
        <taxon>Eukaryota</taxon>
        <taxon>Sar</taxon>
        <taxon>Stramenopiles</taxon>
        <taxon>Oomycota</taxon>
        <taxon>Peronosporomycetes</taxon>
        <taxon>Peronosporales</taxon>
        <taxon>Peronosporaceae</taxon>
        <taxon>Phytophthora</taxon>
    </lineage>
</organism>
<dbReference type="EMBL" id="BSXT01004179">
    <property type="protein sequence ID" value="GMF57047.1"/>
    <property type="molecule type" value="Genomic_DNA"/>
</dbReference>
<protein>
    <submittedName>
        <fullName evidence="1">Unnamed protein product</fullName>
    </submittedName>
</protein>
<proteinExistence type="predicted"/>
<dbReference type="OrthoDB" id="167344at2759"/>
<evidence type="ECO:0000313" key="1">
    <source>
        <dbReference type="EMBL" id="GMF57047.1"/>
    </source>
</evidence>
<dbReference type="Proteomes" id="UP001165121">
    <property type="component" value="Unassembled WGS sequence"/>
</dbReference>
<gene>
    <name evidence="1" type="ORF">Pfra01_002431000</name>
</gene>
<evidence type="ECO:0000313" key="2">
    <source>
        <dbReference type="Proteomes" id="UP001165121"/>
    </source>
</evidence>
<reference evidence="1" key="1">
    <citation type="submission" date="2023-04" db="EMBL/GenBank/DDBJ databases">
        <title>Phytophthora fragariaefolia NBRC 109709.</title>
        <authorList>
            <person name="Ichikawa N."/>
            <person name="Sato H."/>
            <person name="Tonouchi N."/>
        </authorList>
    </citation>
    <scope>NUCLEOTIDE SEQUENCE</scope>
    <source>
        <strain evidence="1">NBRC 109709</strain>
    </source>
</reference>
<dbReference type="AlphaFoldDB" id="A0A9W6Y9S3"/>
<sequence>MFTDHRNLIYIFAPGTEIKKHVRGKLLRWSLKLIEFKYEIEHIPGDENVWTDMFSRWAGQNPAVARTTSMKRWETEKQPQLRPLAAIEWPAIEDVIAAQSGKVAPTSHNLDGRGVYVDSYHRPWVPDTAGDLLQRLMVIAHCGSQGHRGVNAMVNELEGYFDISNVHIKARAFCASCLL</sequence>